<dbReference type="GO" id="GO:0000981">
    <property type="term" value="F:DNA-binding transcription factor activity, RNA polymerase II-specific"/>
    <property type="evidence" value="ECO:0007669"/>
    <property type="project" value="TreeGrafter"/>
</dbReference>
<feature type="region of interest" description="Disordered" evidence="5">
    <location>
        <begin position="100"/>
        <end position="165"/>
    </location>
</feature>
<protein>
    <recommendedName>
        <fullName evidence="3">Protein c-Fos</fullName>
    </recommendedName>
    <alternativeName>
        <fullName evidence="4">Cellular oncogene fos</fullName>
    </alternativeName>
</protein>
<dbReference type="CDD" id="cd14721">
    <property type="entry name" value="bZIP_Fos"/>
    <property type="match status" value="1"/>
</dbReference>
<organism evidence="7 8">
    <name type="scientific">Coregonus suidteri</name>
    <dbReference type="NCBI Taxonomy" id="861788"/>
    <lineage>
        <taxon>Eukaryota</taxon>
        <taxon>Metazoa</taxon>
        <taxon>Chordata</taxon>
        <taxon>Craniata</taxon>
        <taxon>Vertebrata</taxon>
        <taxon>Euteleostomi</taxon>
        <taxon>Actinopterygii</taxon>
        <taxon>Neopterygii</taxon>
        <taxon>Teleostei</taxon>
        <taxon>Protacanthopterygii</taxon>
        <taxon>Salmoniformes</taxon>
        <taxon>Salmonidae</taxon>
        <taxon>Coregoninae</taxon>
        <taxon>Coregonus</taxon>
    </lineage>
</organism>
<dbReference type="InterPro" id="IPR000837">
    <property type="entry name" value="AP-1"/>
</dbReference>
<dbReference type="InterPro" id="IPR004827">
    <property type="entry name" value="bZIP"/>
</dbReference>
<evidence type="ECO:0000259" key="6">
    <source>
        <dbReference type="PROSITE" id="PS50217"/>
    </source>
</evidence>
<gene>
    <name evidence="7" type="ORF">J4Q44_G00341000</name>
</gene>
<evidence type="ECO:0000256" key="1">
    <source>
        <dbReference type="ARBA" id="ARBA00007619"/>
    </source>
</evidence>
<dbReference type="Proteomes" id="UP001356427">
    <property type="component" value="Unassembled WGS sequence"/>
</dbReference>
<keyword evidence="2" id="KW-0238">DNA-binding</keyword>
<evidence type="ECO:0000313" key="7">
    <source>
        <dbReference type="EMBL" id="KAK6294874.1"/>
    </source>
</evidence>
<dbReference type="PANTHER" id="PTHR23351">
    <property type="entry name" value="FOS TRANSCRIPTION FACTOR-RELATED"/>
    <property type="match status" value="1"/>
</dbReference>
<comment type="caution">
    <text evidence="7">The sequence shown here is derived from an EMBL/GenBank/DDBJ whole genome shotgun (WGS) entry which is preliminary data.</text>
</comment>
<dbReference type="Pfam" id="PF00170">
    <property type="entry name" value="bZIP_1"/>
    <property type="match status" value="1"/>
</dbReference>
<reference evidence="7 8" key="1">
    <citation type="submission" date="2021-04" db="EMBL/GenBank/DDBJ databases">
        <authorList>
            <person name="De Guttry C."/>
            <person name="Zahm M."/>
            <person name="Klopp C."/>
            <person name="Cabau C."/>
            <person name="Louis A."/>
            <person name="Berthelot C."/>
            <person name="Parey E."/>
            <person name="Roest Crollius H."/>
            <person name="Montfort J."/>
            <person name="Robinson-Rechavi M."/>
            <person name="Bucao C."/>
            <person name="Bouchez O."/>
            <person name="Gislard M."/>
            <person name="Lluch J."/>
            <person name="Milhes M."/>
            <person name="Lampietro C."/>
            <person name="Lopez Roques C."/>
            <person name="Donnadieu C."/>
            <person name="Braasch I."/>
            <person name="Desvignes T."/>
            <person name="Postlethwait J."/>
            <person name="Bobe J."/>
            <person name="Wedekind C."/>
            <person name="Guiguen Y."/>
        </authorList>
    </citation>
    <scope>NUCLEOTIDE SEQUENCE [LARGE SCALE GENOMIC DNA]</scope>
    <source>
        <strain evidence="7">Cs_M1</strain>
        <tissue evidence="7">Blood</tissue>
    </source>
</reference>
<dbReference type="AlphaFoldDB" id="A0AAN8Q824"/>
<feature type="compositionally biased region" description="Low complexity" evidence="5">
    <location>
        <begin position="12"/>
        <end position="33"/>
    </location>
</feature>
<dbReference type="PRINTS" id="PR00042">
    <property type="entry name" value="LEUZIPPRFOS"/>
</dbReference>
<accession>A0AAN8Q824</accession>
<dbReference type="GO" id="GO:0000978">
    <property type="term" value="F:RNA polymerase II cis-regulatory region sequence-specific DNA binding"/>
    <property type="evidence" value="ECO:0007669"/>
    <property type="project" value="TreeGrafter"/>
</dbReference>
<dbReference type="EMBL" id="JAGTTL010000034">
    <property type="protein sequence ID" value="KAK6294874.1"/>
    <property type="molecule type" value="Genomic_DNA"/>
</dbReference>
<evidence type="ECO:0000313" key="8">
    <source>
        <dbReference type="Proteomes" id="UP001356427"/>
    </source>
</evidence>
<feature type="region of interest" description="Disordered" evidence="5">
    <location>
        <begin position="1"/>
        <end position="74"/>
    </location>
</feature>
<keyword evidence="8" id="KW-1185">Reference proteome</keyword>
<dbReference type="PROSITE" id="PS50217">
    <property type="entry name" value="BZIP"/>
    <property type="match status" value="1"/>
</dbReference>
<dbReference type="InterPro" id="IPR046347">
    <property type="entry name" value="bZIP_sf"/>
</dbReference>
<name>A0AAN8Q824_9TELE</name>
<dbReference type="Gene3D" id="1.20.5.170">
    <property type="match status" value="1"/>
</dbReference>
<feature type="domain" description="BZIP" evidence="6">
    <location>
        <begin position="152"/>
        <end position="215"/>
    </location>
</feature>
<evidence type="ECO:0000256" key="2">
    <source>
        <dbReference type="ARBA" id="ARBA00023125"/>
    </source>
</evidence>
<dbReference type="SMART" id="SM00338">
    <property type="entry name" value="BRLZ"/>
    <property type="match status" value="1"/>
</dbReference>
<feature type="compositionally biased region" description="Polar residues" evidence="5">
    <location>
        <begin position="124"/>
        <end position="137"/>
    </location>
</feature>
<evidence type="ECO:0000256" key="4">
    <source>
        <dbReference type="ARBA" id="ARBA00031103"/>
    </source>
</evidence>
<evidence type="ECO:0000256" key="3">
    <source>
        <dbReference type="ARBA" id="ARBA00029563"/>
    </source>
</evidence>
<evidence type="ECO:0000256" key="5">
    <source>
        <dbReference type="SAM" id="MobiDB-lite"/>
    </source>
</evidence>
<dbReference type="GO" id="GO:0005634">
    <property type="term" value="C:nucleus"/>
    <property type="evidence" value="ECO:0007669"/>
    <property type="project" value="TreeGrafter"/>
</dbReference>
<feature type="compositionally biased region" description="Low complexity" evidence="5">
    <location>
        <begin position="100"/>
        <end position="114"/>
    </location>
</feature>
<feature type="compositionally biased region" description="Low complexity" evidence="5">
    <location>
        <begin position="48"/>
        <end position="60"/>
    </location>
</feature>
<dbReference type="PROSITE" id="PS00036">
    <property type="entry name" value="BZIP_BASIC"/>
    <property type="match status" value="1"/>
</dbReference>
<dbReference type="PANTHER" id="PTHR23351:SF4">
    <property type="entry name" value="PROTEIN C-FOS"/>
    <property type="match status" value="1"/>
</dbReference>
<sequence length="391" mass="42468">MHREHIIMYPDSSQNYNDSSSSSSSTRSNSAASPTGDRPACSQRSPNSLTSASSIDSSTSQNVSGDTDYPRRSPFVPTVTAISAFSDLQWMVQPTTVISASVSPSSSPSASPSSRAKPTRARGATQSSSRAGGSKEQSTCKKGKKQATSEEDERRKIRRERNKVAAAKCRNRRRELTDTLQAETDQLEEDKEALETEIAHLLKEKESLEQILSAHRPACKLAAAEDNVEEDIDDDIDDDIDRMLQDPPDSPQLLSILENADKLQLPEGNAALVTVSDTPSFQEMETVVVPSSISISASAILGNSNILLCSSAEEDPMEDLDFDQDDLDDLVPSLELNMAVAPETAPSVPDIDLLGGPFCLSDWETLYKSVANSLEPLCTPMMMTFQLQAYL</sequence>
<dbReference type="FunFam" id="1.20.5.170:FF:000006">
    <property type="entry name" value="fos-related antigen 2 isoform X1"/>
    <property type="match status" value="1"/>
</dbReference>
<comment type="similarity">
    <text evidence="1">Belongs to the bZIP family. Fos subfamily.</text>
</comment>
<proteinExistence type="inferred from homology"/>
<dbReference type="SUPFAM" id="SSF57959">
    <property type="entry name" value="Leucine zipper domain"/>
    <property type="match status" value="1"/>
</dbReference>